<evidence type="ECO:0000313" key="2">
    <source>
        <dbReference type="EMBL" id="OGG14881.1"/>
    </source>
</evidence>
<dbReference type="Proteomes" id="UP000177383">
    <property type="component" value="Unassembled WGS sequence"/>
</dbReference>
<proteinExistence type="predicted"/>
<evidence type="ECO:0000313" key="3">
    <source>
        <dbReference type="Proteomes" id="UP000177383"/>
    </source>
</evidence>
<gene>
    <name evidence="2" type="ORF">A2773_01270</name>
</gene>
<feature type="domain" description="ChsH2 C-terminal OB-fold" evidence="1">
    <location>
        <begin position="19"/>
        <end position="80"/>
    </location>
</feature>
<comment type="caution">
    <text evidence="2">The sequence shown here is derived from an EMBL/GenBank/DDBJ whole genome shotgun (WGS) entry which is preliminary data.</text>
</comment>
<reference evidence="2 3" key="1">
    <citation type="journal article" date="2016" name="Nat. Commun.">
        <title>Thousands of microbial genomes shed light on interconnected biogeochemical processes in an aquifer system.</title>
        <authorList>
            <person name="Anantharaman K."/>
            <person name="Brown C.T."/>
            <person name="Hug L.A."/>
            <person name="Sharon I."/>
            <person name="Castelle C.J."/>
            <person name="Probst A.J."/>
            <person name="Thomas B.C."/>
            <person name="Singh A."/>
            <person name="Wilkins M.J."/>
            <person name="Karaoz U."/>
            <person name="Brodie E.L."/>
            <person name="Williams K.H."/>
            <person name="Hubbard S.S."/>
            <person name="Banfield J.F."/>
        </authorList>
    </citation>
    <scope>NUCLEOTIDE SEQUENCE [LARGE SCALE GENOMIC DNA]</scope>
</reference>
<organism evidence="2 3">
    <name type="scientific">Candidatus Gottesmanbacteria bacterium RIFCSPHIGHO2_01_FULL_39_10</name>
    <dbReference type="NCBI Taxonomy" id="1798375"/>
    <lineage>
        <taxon>Bacteria</taxon>
        <taxon>Candidatus Gottesmaniibacteriota</taxon>
    </lineage>
</organism>
<name>A0A1F5ZR40_9BACT</name>
<dbReference type="AlphaFoldDB" id="A0A1F5ZR40"/>
<dbReference type="EMBL" id="MFJE01000009">
    <property type="protein sequence ID" value="OGG14881.1"/>
    <property type="molecule type" value="Genomic_DNA"/>
</dbReference>
<dbReference type="SUPFAM" id="SSF50249">
    <property type="entry name" value="Nucleic acid-binding proteins"/>
    <property type="match status" value="1"/>
</dbReference>
<dbReference type="Pfam" id="PF01796">
    <property type="entry name" value="OB_ChsH2_C"/>
    <property type="match status" value="1"/>
</dbReference>
<accession>A0A1F5ZR40</accession>
<dbReference type="InterPro" id="IPR002878">
    <property type="entry name" value="ChsH2_C"/>
</dbReference>
<dbReference type="InterPro" id="IPR012340">
    <property type="entry name" value="NA-bd_OB-fold"/>
</dbReference>
<protein>
    <recommendedName>
        <fullName evidence="1">ChsH2 C-terminal OB-fold domain-containing protein</fullName>
    </recommendedName>
</protein>
<dbReference type="STRING" id="1798375.A2773_01270"/>
<evidence type="ECO:0000259" key="1">
    <source>
        <dbReference type="Pfam" id="PF01796"/>
    </source>
</evidence>
<sequence length="100" mass="11404">MTISPVKIWRNQKKIQKLIGKEGKIVSHSLVYVPPIGFENEAPYPVVLVQFKDNKRYLAQLTDWNDNNLKIGQTVKAVLRKTRNAGDEGVIPYGIKFKPI</sequence>